<organism evidence="5 6">
    <name type="scientific">Rasamsonia emersonii (strain ATCC 16479 / CBS 393.64 / IMI 116815)</name>
    <dbReference type="NCBI Taxonomy" id="1408163"/>
    <lineage>
        <taxon>Eukaryota</taxon>
        <taxon>Fungi</taxon>
        <taxon>Dikarya</taxon>
        <taxon>Ascomycota</taxon>
        <taxon>Pezizomycotina</taxon>
        <taxon>Eurotiomycetes</taxon>
        <taxon>Eurotiomycetidae</taxon>
        <taxon>Eurotiales</taxon>
        <taxon>Trichocomaceae</taxon>
        <taxon>Rasamsonia</taxon>
    </lineage>
</organism>
<evidence type="ECO:0000256" key="3">
    <source>
        <dbReference type="ARBA" id="ARBA00023274"/>
    </source>
</evidence>
<dbReference type="GeneID" id="25315045"/>
<keyword evidence="2 4" id="KW-0689">Ribosomal protein</keyword>
<dbReference type="GO" id="GO:0006412">
    <property type="term" value="P:translation"/>
    <property type="evidence" value="ECO:0007669"/>
    <property type="project" value="InterPro"/>
</dbReference>
<dbReference type="GO" id="GO:0003735">
    <property type="term" value="F:structural constituent of ribosome"/>
    <property type="evidence" value="ECO:0007669"/>
    <property type="project" value="InterPro"/>
</dbReference>
<dbReference type="GO" id="GO:0005763">
    <property type="term" value="C:mitochondrial small ribosomal subunit"/>
    <property type="evidence" value="ECO:0007669"/>
    <property type="project" value="TreeGrafter"/>
</dbReference>
<dbReference type="STRING" id="1408163.A0A0F4YYF1"/>
<dbReference type="Gene3D" id="3.30.230.10">
    <property type="match status" value="1"/>
</dbReference>
<keyword evidence="3 4" id="KW-0687">Ribonucleoprotein</keyword>
<proteinExistence type="inferred from homology"/>
<evidence type="ECO:0000256" key="2">
    <source>
        <dbReference type="ARBA" id="ARBA00022980"/>
    </source>
</evidence>
<dbReference type="InterPro" id="IPR020574">
    <property type="entry name" value="Ribosomal_uS9_CS"/>
</dbReference>
<name>A0A0F4YYF1_RASE3</name>
<dbReference type="OrthoDB" id="10254627at2759"/>
<reference evidence="5 6" key="1">
    <citation type="submission" date="2015-04" db="EMBL/GenBank/DDBJ databases">
        <authorList>
            <person name="Heijne W.H."/>
            <person name="Fedorova N.D."/>
            <person name="Nierman W.C."/>
            <person name="Vollebregt A.W."/>
            <person name="Zhao Z."/>
            <person name="Wu L."/>
            <person name="Kumar M."/>
            <person name="Stam H."/>
            <person name="van den Berg M.A."/>
            <person name="Pel H.J."/>
        </authorList>
    </citation>
    <scope>NUCLEOTIDE SEQUENCE [LARGE SCALE GENOMIC DNA]</scope>
    <source>
        <strain evidence="5 6">CBS 393.64</strain>
    </source>
</reference>
<evidence type="ECO:0000256" key="4">
    <source>
        <dbReference type="RuleBase" id="RU003815"/>
    </source>
</evidence>
<dbReference type="PANTHER" id="PTHR21569">
    <property type="entry name" value="RIBOSOMAL PROTEIN S9"/>
    <property type="match status" value="1"/>
</dbReference>
<keyword evidence="6" id="KW-1185">Reference proteome</keyword>
<dbReference type="RefSeq" id="XP_013329881.1">
    <property type="nucleotide sequence ID" value="XM_013474427.1"/>
</dbReference>
<dbReference type="InterPro" id="IPR000754">
    <property type="entry name" value="Ribosomal_uS9"/>
</dbReference>
<dbReference type="InterPro" id="IPR014721">
    <property type="entry name" value="Ribsml_uS5_D2-typ_fold_subgr"/>
</dbReference>
<protein>
    <submittedName>
        <fullName evidence="5">37S ribosomal protein S9</fullName>
    </submittedName>
</protein>
<dbReference type="PANTHER" id="PTHR21569:SF1">
    <property type="entry name" value="SMALL RIBOSOMAL SUBUNIT PROTEIN US9M"/>
    <property type="match status" value="1"/>
</dbReference>
<dbReference type="Proteomes" id="UP000053958">
    <property type="component" value="Unassembled WGS sequence"/>
</dbReference>
<dbReference type="AlphaFoldDB" id="A0A0F4YYF1"/>
<dbReference type="EMBL" id="LASV01000106">
    <property type="protein sequence ID" value="KKA23269.1"/>
    <property type="molecule type" value="Genomic_DNA"/>
</dbReference>
<sequence length="358" mass="39516">MAWQRSSCLVQTVQSVCRASPWQPSLQSSVHTTAPFVSISAQLLQQRRRRNQFSTSARRNATELVKAAPEIDFSKFAATPARIVPASPAYFSGSPKFIDHLLNLERMLAKYASLPTVPPNEAPRMAWLKLAQFRDFVGEKVPTKKYKNLLKILQRLNRIDPALAPEEVRETLNKFLRPGNPYANKPAPATVDEMGRARGKGKRKTASAVVYLVEGEGEVLVNGKNIVEVFPRIHDRESALWALRCTQRLDKYNVWATVRGGGTTGQAEAITLAVARALLVHEPALKPVLRKGITISGHLGINWLGVHKQTKSPKVSDRYRIRPKQAAGTVDASNASRLVISAQGSESGLGLLPESYSR</sequence>
<comment type="caution">
    <text evidence="5">The sequence shown here is derived from an EMBL/GenBank/DDBJ whole genome shotgun (WGS) entry which is preliminary data.</text>
</comment>
<dbReference type="PROSITE" id="PS00360">
    <property type="entry name" value="RIBOSOMAL_S9"/>
    <property type="match status" value="1"/>
</dbReference>
<comment type="similarity">
    <text evidence="1 4">Belongs to the universal ribosomal protein uS9 family.</text>
</comment>
<evidence type="ECO:0000313" key="6">
    <source>
        <dbReference type="Proteomes" id="UP000053958"/>
    </source>
</evidence>
<evidence type="ECO:0000313" key="5">
    <source>
        <dbReference type="EMBL" id="KKA23269.1"/>
    </source>
</evidence>
<accession>A0A0F4YYF1</accession>
<dbReference type="Pfam" id="PF00380">
    <property type="entry name" value="Ribosomal_S9"/>
    <property type="match status" value="1"/>
</dbReference>
<gene>
    <name evidence="5" type="ORF">T310_2694</name>
</gene>
<dbReference type="GO" id="GO:0003723">
    <property type="term" value="F:RNA binding"/>
    <property type="evidence" value="ECO:0007669"/>
    <property type="project" value="TreeGrafter"/>
</dbReference>
<dbReference type="InterPro" id="IPR020568">
    <property type="entry name" value="Ribosomal_Su5_D2-typ_SF"/>
</dbReference>
<evidence type="ECO:0000256" key="1">
    <source>
        <dbReference type="ARBA" id="ARBA00005251"/>
    </source>
</evidence>
<dbReference type="SUPFAM" id="SSF54211">
    <property type="entry name" value="Ribosomal protein S5 domain 2-like"/>
    <property type="match status" value="1"/>
</dbReference>